<dbReference type="GO" id="GO:0006357">
    <property type="term" value="P:regulation of transcription by RNA polymerase II"/>
    <property type="evidence" value="ECO:0007669"/>
    <property type="project" value="TreeGrafter"/>
</dbReference>
<dbReference type="Proteomes" id="UP000321570">
    <property type="component" value="Unassembled WGS sequence"/>
</dbReference>
<dbReference type="SUPFAM" id="SSF57667">
    <property type="entry name" value="beta-beta-alpha zinc fingers"/>
    <property type="match status" value="1"/>
</dbReference>
<evidence type="ECO:0000313" key="12">
    <source>
        <dbReference type="Proteomes" id="UP000321570"/>
    </source>
</evidence>
<name>A0A564Z968_HYMDI</name>
<evidence type="ECO:0000256" key="3">
    <source>
        <dbReference type="ARBA" id="ARBA00022737"/>
    </source>
</evidence>
<evidence type="ECO:0000313" key="11">
    <source>
        <dbReference type="EMBL" id="VUZ55324.1"/>
    </source>
</evidence>
<dbReference type="Gene3D" id="3.30.160.60">
    <property type="entry name" value="Classic Zinc Finger"/>
    <property type="match status" value="1"/>
</dbReference>
<evidence type="ECO:0000256" key="8">
    <source>
        <dbReference type="PROSITE-ProRule" id="PRU00042"/>
    </source>
</evidence>
<feature type="region of interest" description="Disordered" evidence="9">
    <location>
        <begin position="1"/>
        <end position="20"/>
    </location>
</feature>
<evidence type="ECO:0000256" key="2">
    <source>
        <dbReference type="ARBA" id="ARBA00022723"/>
    </source>
</evidence>
<dbReference type="PANTHER" id="PTHR24404:SF110">
    <property type="entry name" value="C2H2-TYPE DOMAIN-CONTAINING PROTEIN"/>
    <property type="match status" value="1"/>
</dbReference>
<evidence type="ECO:0000256" key="4">
    <source>
        <dbReference type="ARBA" id="ARBA00022771"/>
    </source>
</evidence>
<sequence>MYTNDRIDQHGASADPILSNTTLRSPFDLMPMNSNSMPNLTDEATVEVSRQMLLSHQQQLQNRLSQLQMEFLSILLHLDMINNLLHPEQHHQVQELVQPEPHGSGSLDESNSLSTERRRRARQARRQQVVAESRTYDCNQCGGARFCSRGHLDRHTLEEHTGYRCKLCNANLTRHSHLLRHSVIHLETKPFMCLICEEDFNRKEHCKTHIIKKHPGASSKENIKTRYSPSKSLHLLRTHQAVNGTSTSNLTNGNSLGNPASSHEGNSYMDVEEMTRVNRISNN</sequence>
<dbReference type="InterPro" id="IPR036236">
    <property type="entry name" value="Znf_C2H2_sf"/>
</dbReference>
<keyword evidence="5" id="KW-0862">Zinc</keyword>
<evidence type="ECO:0000256" key="5">
    <source>
        <dbReference type="ARBA" id="ARBA00022833"/>
    </source>
</evidence>
<feature type="region of interest" description="Disordered" evidence="9">
    <location>
        <begin position="98"/>
        <end position="129"/>
    </location>
</feature>
<reference evidence="11 12" key="1">
    <citation type="submission" date="2019-07" db="EMBL/GenBank/DDBJ databases">
        <authorList>
            <person name="Jastrzebski P J."/>
            <person name="Paukszto L."/>
            <person name="Jastrzebski P J."/>
        </authorList>
    </citation>
    <scope>NUCLEOTIDE SEQUENCE [LARGE SCALE GENOMIC DNA]</scope>
    <source>
        <strain evidence="11 12">WMS-il1</strain>
    </source>
</reference>
<dbReference type="GO" id="GO:0008270">
    <property type="term" value="F:zinc ion binding"/>
    <property type="evidence" value="ECO:0007669"/>
    <property type="project" value="UniProtKB-KW"/>
</dbReference>
<evidence type="ECO:0000256" key="1">
    <source>
        <dbReference type="ARBA" id="ARBA00004123"/>
    </source>
</evidence>
<comment type="subcellular location">
    <subcellularLocation>
        <location evidence="1">Nucleus</location>
    </subcellularLocation>
</comment>
<feature type="compositionally biased region" description="Low complexity" evidence="9">
    <location>
        <begin position="243"/>
        <end position="258"/>
    </location>
</feature>
<dbReference type="InterPro" id="IPR050589">
    <property type="entry name" value="Ikaros_C2H2-ZF"/>
</dbReference>
<dbReference type="EMBL" id="CABIJS010000691">
    <property type="protein sequence ID" value="VUZ55324.1"/>
    <property type="molecule type" value="Genomic_DNA"/>
</dbReference>
<evidence type="ECO:0000259" key="10">
    <source>
        <dbReference type="PROSITE" id="PS50157"/>
    </source>
</evidence>
<gene>
    <name evidence="11" type="ORF">WMSIL1_LOCUS13202</name>
</gene>
<dbReference type="GO" id="GO:0000978">
    <property type="term" value="F:RNA polymerase II cis-regulatory region sequence-specific DNA binding"/>
    <property type="evidence" value="ECO:0007669"/>
    <property type="project" value="TreeGrafter"/>
</dbReference>
<keyword evidence="7" id="KW-0539">Nucleus</keyword>
<dbReference type="PROSITE" id="PS00028">
    <property type="entry name" value="ZINC_FINGER_C2H2_1"/>
    <property type="match status" value="2"/>
</dbReference>
<keyword evidence="12" id="KW-1185">Reference proteome</keyword>
<evidence type="ECO:0000256" key="7">
    <source>
        <dbReference type="ARBA" id="ARBA00023242"/>
    </source>
</evidence>
<accession>A0A564Z968</accession>
<dbReference type="SMART" id="SM00355">
    <property type="entry name" value="ZnF_C2H2"/>
    <property type="match status" value="3"/>
</dbReference>
<keyword evidence="6" id="KW-0238">DNA-binding</keyword>
<dbReference type="InterPro" id="IPR013087">
    <property type="entry name" value="Znf_C2H2_type"/>
</dbReference>
<proteinExistence type="predicted"/>
<evidence type="ECO:0000256" key="6">
    <source>
        <dbReference type="ARBA" id="ARBA00023125"/>
    </source>
</evidence>
<keyword evidence="3" id="KW-0677">Repeat</keyword>
<dbReference type="PROSITE" id="PS50157">
    <property type="entry name" value="ZINC_FINGER_C2H2_2"/>
    <property type="match status" value="1"/>
</dbReference>
<dbReference type="AlphaFoldDB" id="A0A564Z968"/>
<organism evidence="11 12">
    <name type="scientific">Hymenolepis diminuta</name>
    <name type="common">Rat tapeworm</name>
    <dbReference type="NCBI Taxonomy" id="6216"/>
    <lineage>
        <taxon>Eukaryota</taxon>
        <taxon>Metazoa</taxon>
        <taxon>Spiralia</taxon>
        <taxon>Lophotrochozoa</taxon>
        <taxon>Platyhelminthes</taxon>
        <taxon>Cestoda</taxon>
        <taxon>Eucestoda</taxon>
        <taxon>Cyclophyllidea</taxon>
        <taxon>Hymenolepididae</taxon>
        <taxon>Hymenolepis</taxon>
    </lineage>
</organism>
<feature type="region of interest" description="Disordered" evidence="9">
    <location>
        <begin position="243"/>
        <end position="283"/>
    </location>
</feature>
<evidence type="ECO:0000256" key="9">
    <source>
        <dbReference type="SAM" id="MobiDB-lite"/>
    </source>
</evidence>
<protein>
    <recommendedName>
        <fullName evidence="10">C2H2-type domain-containing protein</fullName>
    </recommendedName>
</protein>
<keyword evidence="4 8" id="KW-0863">Zinc-finger</keyword>
<keyword evidence="2" id="KW-0479">Metal-binding</keyword>
<dbReference type="PANTHER" id="PTHR24404">
    <property type="entry name" value="ZINC FINGER PROTEIN"/>
    <property type="match status" value="1"/>
</dbReference>
<dbReference type="GO" id="GO:0005634">
    <property type="term" value="C:nucleus"/>
    <property type="evidence" value="ECO:0007669"/>
    <property type="project" value="UniProtKB-SubCell"/>
</dbReference>
<feature type="domain" description="C2H2-type" evidence="10">
    <location>
        <begin position="163"/>
        <end position="190"/>
    </location>
</feature>
<dbReference type="GO" id="GO:0003700">
    <property type="term" value="F:DNA-binding transcription factor activity"/>
    <property type="evidence" value="ECO:0007669"/>
    <property type="project" value="TreeGrafter"/>
</dbReference>